<protein>
    <submittedName>
        <fullName evidence="1">DUF4843 domain-containing protein</fullName>
    </submittedName>
</protein>
<keyword evidence="2" id="KW-1185">Reference proteome</keyword>
<name>A0A5D3ET98_9BACE</name>
<dbReference type="EMBL" id="VKLW01000022">
    <property type="protein sequence ID" value="TYK32904.1"/>
    <property type="molecule type" value="Genomic_DNA"/>
</dbReference>
<accession>A0A5D3ET98</accession>
<comment type="caution">
    <text evidence="1">The sequence shown here is derived from an EMBL/GenBank/DDBJ whole genome shotgun (WGS) entry which is preliminary data.</text>
</comment>
<organism evidence="1 2">
    <name type="scientific">Bacteroides pyogenes</name>
    <dbReference type="NCBI Taxonomy" id="310300"/>
    <lineage>
        <taxon>Bacteria</taxon>
        <taxon>Pseudomonadati</taxon>
        <taxon>Bacteroidota</taxon>
        <taxon>Bacteroidia</taxon>
        <taxon>Bacteroidales</taxon>
        <taxon>Bacteroidaceae</taxon>
        <taxon>Bacteroides</taxon>
    </lineage>
</organism>
<dbReference type="PROSITE" id="PS51257">
    <property type="entry name" value="PROKAR_LIPOPROTEIN"/>
    <property type="match status" value="1"/>
</dbReference>
<evidence type="ECO:0000313" key="2">
    <source>
        <dbReference type="Proteomes" id="UP000324383"/>
    </source>
</evidence>
<sequence length="435" mass="50003">MYEIMKRYILYLILLWLAGGFFTACEKEEPPFFDSKANGVYFDYAEQRELSASVNFADHVLDDPDYLPVKIRIKVLGYLSDESRQIVLKSKAVEGYPEVGVILPEIKFETGEIKKEIEVKVAKPATQGTPYAICVYIDAADPSAQLGAGIEGFEEFIVYVKEEYEKPAGWDWGIGYYLGEWNIEKHVFMIRVTRNNDYAKSRDWGEYMQFNVQAVNALRQFRQDHPSEKVTIEIPFASDCEYEKPFYWTSLNDRYLGAYSSKTFVNISRMLGATTLNEKELFTGDEVRMKELNKAAVEGMMRTYDNFFSWQYPGSAYRDGYWVPVFSDIDYALFQPDCWGNAEAGAMISQYYGDYSDAKYKFMINTWLAKKGADDFVLVHLFPVIGGWGDDGNPMAQWDESIGGEAQIKECYRTFKAEYDKDPAAYPFTFPEVAV</sequence>
<proteinExistence type="predicted"/>
<dbReference type="Proteomes" id="UP000324383">
    <property type="component" value="Unassembled WGS sequence"/>
</dbReference>
<reference evidence="1 2" key="1">
    <citation type="submission" date="2019-07" db="EMBL/GenBank/DDBJ databases">
        <title>Draft Genome Sequences of Bacteroides pyogenes Strains Isolated from the Uterus Holstein Dairy Cows with Metritis.</title>
        <authorList>
            <person name="Cunha F."/>
            <person name="Galvao K.N."/>
            <person name="Jeon S.J."/>
            <person name="Jeong K.C."/>
        </authorList>
    </citation>
    <scope>NUCLEOTIDE SEQUENCE [LARGE SCALE GENOMIC DNA]</scope>
    <source>
        <strain evidence="1 2">KG-31</strain>
    </source>
</reference>
<gene>
    <name evidence="1" type="ORF">FNJ60_10210</name>
</gene>
<dbReference type="AlphaFoldDB" id="A0A5D3ET98"/>
<evidence type="ECO:0000313" key="1">
    <source>
        <dbReference type="EMBL" id="TYK32904.1"/>
    </source>
</evidence>